<keyword evidence="14" id="KW-1185">Reference proteome</keyword>
<name>A0A238LH45_9RHOB</name>
<evidence type="ECO:0000256" key="6">
    <source>
        <dbReference type="ARBA" id="ARBA00022692"/>
    </source>
</evidence>
<feature type="domain" description="Histidine kinase" evidence="11">
    <location>
        <begin position="243"/>
        <end position="455"/>
    </location>
</feature>
<dbReference type="CDD" id="cd00075">
    <property type="entry name" value="HATPase"/>
    <property type="match status" value="1"/>
</dbReference>
<evidence type="ECO:0000259" key="12">
    <source>
        <dbReference type="PROSITE" id="PS50885"/>
    </source>
</evidence>
<reference evidence="13 14" key="1">
    <citation type="submission" date="2017-05" db="EMBL/GenBank/DDBJ databases">
        <authorList>
            <person name="Song R."/>
            <person name="Chenine A.L."/>
            <person name="Ruprecht R.M."/>
        </authorList>
    </citation>
    <scope>NUCLEOTIDE SEQUENCE [LARGE SCALE GENOMIC DNA]</scope>
    <source>
        <strain evidence="13 14">CECT 8899</strain>
    </source>
</reference>
<dbReference type="PANTHER" id="PTHR45436">
    <property type="entry name" value="SENSOR HISTIDINE KINASE YKOH"/>
    <property type="match status" value="1"/>
</dbReference>
<accession>A0A238LH45</accession>
<evidence type="ECO:0000256" key="2">
    <source>
        <dbReference type="ARBA" id="ARBA00004370"/>
    </source>
</evidence>
<keyword evidence="5 13" id="KW-0808">Transferase</keyword>
<proteinExistence type="predicted"/>
<dbReference type="Proteomes" id="UP000201613">
    <property type="component" value="Unassembled WGS sequence"/>
</dbReference>
<dbReference type="InterPro" id="IPR005467">
    <property type="entry name" value="His_kinase_dom"/>
</dbReference>
<keyword evidence="8" id="KW-1133">Transmembrane helix</keyword>
<evidence type="ECO:0000256" key="7">
    <source>
        <dbReference type="ARBA" id="ARBA00022777"/>
    </source>
</evidence>
<keyword evidence="4" id="KW-0597">Phosphoprotein</keyword>
<sequence>MTETRSISQRLTLLLAGVAALLSLLSWGMVTGLAREATQRTQDNVLAASTTTIAETLRSEQGEVRLELPYAAFAMLDAISEDRVFYRVTAGGRILTGYEDLPQTSEGGLGQVTFDSGEYNGAPIRMASVSRLVLAGAEPLSVTVTVAQTRDGVGAVASELSQLAAILSVAFFFVAVGLSAFAVKTSLRPLNEIAAAVSRRGPSDLRPLMRAAPADLAPLLTALNRLMDRLHLSIRRSEDFIAEAAHRIRTPLATVRTQAEISLRTVDDETEKQRLRRMIRAVDESSRSAGQLLDHATVAYRTEDMAHDVLDLADVVRQTVAAVEPTAAMRDIHLEVTSIEAKVLGDAVLLDNALSNVLDNAIKYSPEDTTVSIYITRTDAEARISVTDDGPGLGDEPIDALTERFRRGSNTGGIVGSGLGLTIASDVLRAHRGRLELANTQNGRGACVSLVLPLS</sequence>
<dbReference type="Pfam" id="PF08521">
    <property type="entry name" value="2CSK_N"/>
    <property type="match status" value="1"/>
</dbReference>
<keyword evidence="7" id="KW-0418">Kinase</keyword>
<dbReference type="PROSITE" id="PS50885">
    <property type="entry name" value="HAMP"/>
    <property type="match status" value="1"/>
</dbReference>
<evidence type="ECO:0000256" key="8">
    <source>
        <dbReference type="ARBA" id="ARBA00022989"/>
    </source>
</evidence>
<keyword evidence="6" id="KW-0812">Transmembrane</keyword>
<dbReference type="Gene3D" id="1.10.287.130">
    <property type="match status" value="1"/>
</dbReference>
<dbReference type="InterPro" id="IPR050428">
    <property type="entry name" value="TCS_sensor_his_kinase"/>
</dbReference>
<comment type="catalytic activity">
    <reaction evidence="1">
        <text>ATP + protein L-histidine = ADP + protein N-phospho-L-histidine.</text>
        <dbReference type="EC" id="2.7.13.3"/>
    </reaction>
</comment>
<dbReference type="PROSITE" id="PS50109">
    <property type="entry name" value="HIS_KIN"/>
    <property type="match status" value="1"/>
</dbReference>
<dbReference type="SMART" id="SM00387">
    <property type="entry name" value="HATPase_c"/>
    <property type="match status" value="1"/>
</dbReference>
<dbReference type="Pfam" id="PF00512">
    <property type="entry name" value="HisKA"/>
    <property type="match status" value="1"/>
</dbReference>
<dbReference type="InterPro" id="IPR036097">
    <property type="entry name" value="HisK_dim/P_sf"/>
</dbReference>
<evidence type="ECO:0000259" key="11">
    <source>
        <dbReference type="PROSITE" id="PS50109"/>
    </source>
</evidence>
<gene>
    <name evidence="13" type="primary">qseC</name>
    <name evidence="13" type="ORF">LOM8899_03107</name>
</gene>
<dbReference type="Gene3D" id="3.30.565.10">
    <property type="entry name" value="Histidine kinase-like ATPase, C-terminal domain"/>
    <property type="match status" value="1"/>
</dbReference>
<dbReference type="PRINTS" id="PR00344">
    <property type="entry name" value="BCTRLSENSOR"/>
</dbReference>
<dbReference type="OrthoDB" id="913606at2"/>
<dbReference type="SUPFAM" id="SSF47384">
    <property type="entry name" value="Homodimeric domain of signal transducing histidine kinase"/>
    <property type="match status" value="1"/>
</dbReference>
<evidence type="ECO:0000256" key="10">
    <source>
        <dbReference type="ARBA" id="ARBA00023136"/>
    </source>
</evidence>
<evidence type="ECO:0000313" key="14">
    <source>
        <dbReference type="Proteomes" id="UP000201613"/>
    </source>
</evidence>
<dbReference type="CDD" id="cd00082">
    <property type="entry name" value="HisKA"/>
    <property type="match status" value="1"/>
</dbReference>
<dbReference type="Pfam" id="PF02518">
    <property type="entry name" value="HATPase_c"/>
    <property type="match status" value="1"/>
</dbReference>
<dbReference type="EC" id="2.7.13.3" evidence="3"/>
<evidence type="ECO:0000313" key="13">
    <source>
        <dbReference type="EMBL" id="SMY08948.1"/>
    </source>
</evidence>
<organism evidence="13 14">
    <name type="scientific">Flavimaricola marinus</name>
    <dbReference type="NCBI Taxonomy" id="1819565"/>
    <lineage>
        <taxon>Bacteria</taxon>
        <taxon>Pseudomonadati</taxon>
        <taxon>Pseudomonadota</taxon>
        <taxon>Alphaproteobacteria</taxon>
        <taxon>Rhodobacterales</taxon>
        <taxon>Paracoccaceae</taxon>
        <taxon>Flavimaricola</taxon>
    </lineage>
</organism>
<dbReference type="InterPro" id="IPR003660">
    <property type="entry name" value="HAMP_dom"/>
</dbReference>
<evidence type="ECO:0000256" key="4">
    <source>
        <dbReference type="ARBA" id="ARBA00022553"/>
    </source>
</evidence>
<dbReference type="InterPro" id="IPR004358">
    <property type="entry name" value="Sig_transdc_His_kin-like_C"/>
</dbReference>
<keyword evidence="10" id="KW-0472">Membrane</keyword>
<evidence type="ECO:0000256" key="5">
    <source>
        <dbReference type="ARBA" id="ARBA00022679"/>
    </source>
</evidence>
<dbReference type="GO" id="GO:0000155">
    <property type="term" value="F:phosphorelay sensor kinase activity"/>
    <property type="evidence" value="ECO:0007669"/>
    <property type="project" value="InterPro"/>
</dbReference>
<comment type="subcellular location">
    <subcellularLocation>
        <location evidence="2">Membrane</location>
    </subcellularLocation>
</comment>
<dbReference type="InterPro" id="IPR036890">
    <property type="entry name" value="HATPase_C_sf"/>
</dbReference>
<dbReference type="AlphaFoldDB" id="A0A238LH45"/>
<feature type="domain" description="HAMP" evidence="12">
    <location>
        <begin position="184"/>
        <end position="235"/>
    </location>
</feature>
<dbReference type="PANTHER" id="PTHR45436:SF1">
    <property type="entry name" value="SENSOR PROTEIN QSEC"/>
    <property type="match status" value="1"/>
</dbReference>
<dbReference type="InterPro" id="IPR003661">
    <property type="entry name" value="HisK_dim/P_dom"/>
</dbReference>
<protein>
    <recommendedName>
        <fullName evidence="3">histidine kinase</fullName>
        <ecNumber evidence="3">2.7.13.3</ecNumber>
    </recommendedName>
</protein>
<dbReference type="SMART" id="SM00388">
    <property type="entry name" value="HisKA"/>
    <property type="match status" value="1"/>
</dbReference>
<dbReference type="SUPFAM" id="SSF55874">
    <property type="entry name" value="ATPase domain of HSP90 chaperone/DNA topoisomerase II/histidine kinase"/>
    <property type="match status" value="1"/>
</dbReference>
<keyword evidence="9" id="KW-0902">Two-component regulatory system</keyword>
<dbReference type="InterPro" id="IPR003594">
    <property type="entry name" value="HATPase_dom"/>
</dbReference>
<dbReference type="InterPro" id="IPR013727">
    <property type="entry name" value="2CSK_N"/>
</dbReference>
<dbReference type="GO" id="GO:0005886">
    <property type="term" value="C:plasma membrane"/>
    <property type="evidence" value="ECO:0007669"/>
    <property type="project" value="TreeGrafter"/>
</dbReference>
<evidence type="ECO:0000256" key="9">
    <source>
        <dbReference type="ARBA" id="ARBA00023012"/>
    </source>
</evidence>
<evidence type="ECO:0000256" key="1">
    <source>
        <dbReference type="ARBA" id="ARBA00000085"/>
    </source>
</evidence>
<dbReference type="EMBL" id="FXZK01000006">
    <property type="protein sequence ID" value="SMY08948.1"/>
    <property type="molecule type" value="Genomic_DNA"/>
</dbReference>
<dbReference type="RefSeq" id="WP_093993136.1">
    <property type="nucleotide sequence ID" value="NZ_FXZK01000006.1"/>
</dbReference>
<evidence type="ECO:0000256" key="3">
    <source>
        <dbReference type="ARBA" id="ARBA00012438"/>
    </source>
</evidence>